<keyword evidence="9" id="KW-1185">Reference proteome</keyword>
<dbReference type="InterPro" id="IPR001314">
    <property type="entry name" value="Peptidase_S1A"/>
</dbReference>
<dbReference type="PROSITE" id="PS00135">
    <property type="entry name" value="TRYPSIN_SER"/>
    <property type="match status" value="1"/>
</dbReference>
<dbReference type="InterPro" id="IPR043504">
    <property type="entry name" value="Peptidase_S1_PA_chymotrypsin"/>
</dbReference>
<name>A0A6A4WEB1_AMPAM</name>
<gene>
    <name evidence="8" type="primary">ea_1</name>
    <name evidence="8" type="ORF">FJT64_022718</name>
</gene>
<dbReference type="Proteomes" id="UP000440578">
    <property type="component" value="Unassembled WGS sequence"/>
</dbReference>
<dbReference type="InterPro" id="IPR001254">
    <property type="entry name" value="Trypsin_dom"/>
</dbReference>
<evidence type="ECO:0000256" key="6">
    <source>
        <dbReference type="SAM" id="SignalP"/>
    </source>
</evidence>
<keyword evidence="5 8" id="KW-0645">Protease</keyword>
<dbReference type="FunFam" id="2.40.10.10:FF:000028">
    <property type="entry name" value="Serine protease easter"/>
    <property type="match status" value="1"/>
</dbReference>
<dbReference type="Pfam" id="PF00089">
    <property type="entry name" value="Trypsin"/>
    <property type="match status" value="2"/>
</dbReference>
<evidence type="ECO:0000256" key="3">
    <source>
        <dbReference type="ARBA" id="ARBA00023180"/>
    </source>
</evidence>
<feature type="domain" description="Peptidase S1" evidence="7">
    <location>
        <begin position="108"/>
        <end position="373"/>
    </location>
</feature>
<keyword evidence="1 6" id="KW-0732">Signal</keyword>
<dbReference type="SMART" id="SM00020">
    <property type="entry name" value="Tryp_SPc"/>
    <property type="match status" value="1"/>
</dbReference>
<feature type="signal peptide" evidence="6">
    <location>
        <begin position="1"/>
        <end position="16"/>
    </location>
</feature>
<dbReference type="Gene3D" id="2.40.10.10">
    <property type="entry name" value="Trypsin-like serine proteases"/>
    <property type="match status" value="2"/>
</dbReference>
<keyword evidence="5" id="KW-0720">Serine protease</keyword>
<dbReference type="InterPro" id="IPR018114">
    <property type="entry name" value="TRYPSIN_HIS"/>
</dbReference>
<dbReference type="InterPro" id="IPR009003">
    <property type="entry name" value="Peptidase_S1_PA"/>
</dbReference>
<dbReference type="OrthoDB" id="547031at2759"/>
<dbReference type="GO" id="GO:0006508">
    <property type="term" value="P:proteolysis"/>
    <property type="evidence" value="ECO:0007669"/>
    <property type="project" value="UniProtKB-KW"/>
</dbReference>
<evidence type="ECO:0000256" key="1">
    <source>
        <dbReference type="ARBA" id="ARBA00022729"/>
    </source>
</evidence>
<evidence type="ECO:0000256" key="2">
    <source>
        <dbReference type="ARBA" id="ARBA00023157"/>
    </source>
</evidence>
<protein>
    <submittedName>
        <fullName evidence="8">Serine protease easter</fullName>
    </submittedName>
</protein>
<keyword evidence="2" id="KW-1015">Disulfide bond</keyword>
<sequence length="374" mass="40508">MVRAVTLLVCCTLVAAATGDDQVPCTVDEAGTGGVCGSLSDCPELERLARSARPNTPAVQRLRSLVRRCPRSASGRIQICCQNEVRRSVAPPRVQLPTSCGHGFSPRVTGGVNAFIGEFPWMASIQYTKTPDSRPEHGCGGTLITSRHVLTAAHCVSFLSTPQFPELTPVSVILGELDFDSEIDCLPDMPSECADRPITVDIDAIFPHPDFQNIRQLALPNDIAVVRLAREVPFTDFIQPICLLTDFSELGDPTRTDITPDQMGIIAGWGRSNVSSELGFTPVLQKARLPIRDLSECETSFRRSLPSRLCAGGGPNSTDTCRGDSGGPLMVSDRFGTTIFQTGISSFGTRVCGSVAGYTRVFDYRDWILEQINK</sequence>
<keyword evidence="3" id="KW-0325">Glycoprotein</keyword>
<evidence type="ECO:0000313" key="9">
    <source>
        <dbReference type="Proteomes" id="UP000440578"/>
    </source>
</evidence>
<keyword evidence="5" id="KW-0378">Hydrolase</keyword>
<evidence type="ECO:0000256" key="5">
    <source>
        <dbReference type="RuleBase" id="RU363034"/>
    </source>
</evidence>
<dbReference type="InterPro" id="IPR033116">
    <property type="entry name" value="TRYPSIN_SER"/>
</dbReference>
<dbReference type="PROSITE" id="PS50240">
    <property type="entry name" value="TRYPSIN_DOM"/>
    <property type="match status" value="1"/>
</dbReference>
<evidence type="ECO:0000259" key="7">
    <source>
        <dbReference type="PROSITE" id="PS50240"/>
    </source>
</evidence>
<proteinExistence type="inferred from homology"/>
<dbReference type="EMBL" id="VIIS01000732">
    <property type="protein sequence ID" value="KAF0305686.1"/>
    <property type="molecule type" value="Genomic_DNA"/>
</dbReference>
<dbReference type="PROSITE" id="PS00134">
    <property type="entry name" value="TRYPSIN_HIS"/>
    <property type="match status" value="1"/>
</dbReference>
<reference evidence="8 9" key="1">
    <citation type="submission" date="2019-07" db="EMBL/GenBank/DDBJ databases">
        <title>Draft genome assembly of a fouling barnacle, Amphibalanus amphitrite (Darwin, 1854): The first reference genome for Thecostraca.</title>
        <authorList>
            <person name="Kim W."/>
        </authorList>
    </citation>
    <scope>NUCLEOTIDE SEQUENCE [LARGE SCALE GENOMIC DNA]</scope>
    <source>
        <strain evidence="8">SNU_AA5</strain>
        <tissue evidence="8">Soma without cirri and trophi</tissue>
    </source>
</reference>
<dbReference type="AlphaFoldDB" id="A0A6A4WEB1"/>
<accession>A0A6A4WEB1</accession>
<evidence type="ECO:0000256" key="4">
    <source>
        <dbReference type="ARBA" id="ARBA00024195"/>
    </source>
</evidence>
<organism evidence="8 9">
    <name type="scientific">Amphibalanus amphitrite</name>
    <name type="common">Striped barnacle</name>
    <name type="synonym">Balanus amphitrite</name>
    <dbReference type="NCBI Taxonomy" id="1232801"/>
    <lineage>
        <taxon>Eukaryota</taxon>
        <taxon>Metazoa</taxon>
        <taxon>Ecdysozoa</taxon>
        <taxon>Arthropoda</taxon>
        <taxon>Crustacea</taxon>
        <taxon>Multicrustacea</taxon>
        <taxon>Cirripedia</taxon>
        <taxon>Thoracica</taxon>
        <taxon>Thoracicalcarea</taxon>
        <taxon>Balanomorpha</taxon>
        <taxon>Balanoidea</taxon>
        <taxon>Balanidae</taxon>
        <taxon>Amphibalaninae</taxon>
        <taxon>Amphibalanus</taxon>
    </lineage>
</organism>
<feature type="chain" id="PRO_5025458848" evidence="6">
    <location>
        <begin position="17"/>
        <end position="374"/>
    </location>
</feature>
<dbReference type="PANTHER" id="PTHR24256">
    <property type="entry name" value="TRYPTASE-RELATED"/>
    <property type="match status" value="1"/>
</dbReference>
<dbReference type="CDD" id="cd00190">
    <property type="entry name" value="Tryp_SPc"/>
    <property type="match status" value="1"/>
</dbReference>
<comment type="caution">
    <text evidence="8">The sequence shown here is derived from an EMBL/GenBank/DDBJ whole genome shotgun (WGS) entry which is preliminary data.</text>
</comment>
<dbReference type="SUPFAM" id="SSF50494">
    <property type="entry name" value="Trypsin-like serine proteases"/>
    <property type="match status" value="1"/>
</dbReference>
<evidence type="ECO:0000313" key="8">
    <source>
        <dbReference type="EMBL" id="KAF0305686.1"/>
    </source>
</evidence>
<dbReference type="GO" id="GO:0004252">
    <property type="term" value="F:serine-type endopeptidase activity"/>
    <property type="evidence" value="ECO:0007669"/>
    <property type="project" value="InterPro"/>
</dbReference>
<dbReference type="InterPro" id="IPR051487">
    <property type="entry name" value="Ser/Thr_Proteases_Immune/Dev"/>
</dbReference>
<comment type="similarity">
    <text evidence="4">Belongs to the peptidase S1 family. CLIP subfamily.</text>
</comment>
<dbReference type="PRINTS" id="PR00722">
    <property type="entry name" value="CHYMOTRYPSIN"/>
</dbReference>